<reference evidence="4 5" key="1">
    <citation type="submission" date="2020-09" db="EMBL/GenBank/DDBJ databases">
        <title>A novel species.</title>
        <authorList>
            <person name="Gao J."/>
        </authorList>
    </citation>
    <scope>NUCLEOTIDE SEQUENCE [LARGE SCALE GENOMIC DNA]</scope>
    <source>
        <strain evidence="4 5">CRXT-Y-14</strain>
    </source>
</reference>
<dbReference type="GO" id="GO:0005829">
    <property type="term" value="C:cytosol"/>
    <property type="evidence" value="ECO:0007669"/>
    <property type="project" value="TreeGrafter"/>
</dbReference>
<sequence length="522" mass="52591">MTPPEAPACAPEVHNLVRADTYVDSVALMRIASALTTLPGIAAAGLVMATPANRQQVEAAGLLAAEGAAARPNDLLIALRCPPDAVPRAVEEADRLLAQGRPDDAHGAGGAGAREDEDEPHRSLATVPGTPRLAVISTPGAYAAAEALKALRLGMHAFVFSDNVPVADEVALKREAHARGLLMMGPDCGTAVLDGIPLGFANAVRRGPVGLIGASGTGLQQVSTLLQAYGTGVSQIIGVGGRDLSEEVGGACMRDALDVLAADPATETIVLVSKPPAPGVARAVLAHAARTGKPVVAAFLGGAPDAPPGVSVAGSLRDAARIAAGLDGPAPVPAPLSPPAGERRLLRALYAGGTFAYEARLRLEAAGVKADTDARPPAPGEAPRLPGSHVVLDLGDDLFTAGRPHPMIDPAVRAPWLAAALRDPSTAVVVVDVVLGYGAGADPAGAVADVVAQERAVSGARLPHIVAFVVGTPDDPQGLDGQVRALRDVGVTVLDSSTTAADALAAAFAPVPCGTPSDRRNR</sequence>
<feature type="region of interest" description="Disordered" evidence="1">
    <location>
        <begin position="98"/>
        <end position="126"/>
    </location>
</feature>
<feature type="domain" description="CoA-binding" evidence="3">
    <location>
        <begin position="207"/>
        <end position="299"/>
    </location>
</feature>
<keyword evidence="5" id="KW-1185">Reference proteome</keyword>
<dbReference type="GO" id="GO:0009361">
    <property type="term" value="C:succinate-CoA ligase complex (ADP-forming)"/>
    <property type="evidence" value="ECO:0007669"/>
    <property type="project" value="TreeGrafter"/>
</dbReference>
<dbReference type="Pfam" id="PF00549">
    <property type="entry name" value="Ligase_CoA"/>
    <property type="match status" value="1"/>
</dbReference>
<dbReference type="Gene3D" id="3.40.50.261">
    <property type="entry name" value="Succinyl-CoA synthetase domains"/>
    <property type="match status" value="2"/>
</dbReference>
<dbReference type="EMBL" id="CP061281">
    <property type="protein sequence ID" value="QNS08531.1"/>
    <property type="molecule type" value="Genomic_DNA"/>
</dbReference>
<dbReference type="GO" id="GO:0004776">
    <property type="term" value="F:succinate-CoA ligase (GDP-forming) activity"/>
    <property type="evidence" value="ECO:0007669"/>
    <property type="project" value="TreeGrafter"/>
</dbReference>
<dbReference type="Proteomes" id="UP000516428">
    <property type="component" value="Chromosome"/>
</dbReference>
<evidence type="ECO:0000313" key="4">
    <source>
        <dbReference type="EMBL" id="QNS08531.1"/>
    </source>
</evidence>
<evidence type="ECO:0000259" key="3">
    <source>
        <dbReference type="Pfam" id="PF02629"/>
    </source>
</evidence>
<dbReference type="Pfam" id="PF02629">
    <property type="entry name" value="CoA_binding"/>
    <property type="match status" value="1"/>
</dbReference>
<evidence type="ECO:0000259" key="2">
    <source>
        <dbReference type="Pfam" id="PF00549"/>
    </source>
</evidence>
<dbReference type="Gene3D" id="3.40.50.720">
    <property type="entry name" value="NAD(P)-binding Rossmann-like Domain"/>
    <property type="match status" value="1"/>
</dbReference>
<dbReference type="PANTHER" id="PTHR11117:SF24">
    <property type="entry name" value="PROTEIN FDRA"/>
    <property type="match status" value="1"/>
</dbReference>
<accession>A0A7H1BIH6</accession>
<dbReference type="GO" id="GO:0006099">
    <property type="term" value="P:tricarboxylic acid cycle"/>
    <property type="evidence" value="ECO:0007669"/>
    <property type="project" value="TreeGrafter"/>
</dbReference>
<dbReference type="InterPro" id="IPR016102">
    <property type="entry name" value="Succinyl-CoA_synth-like"/>
</dbReference>
<dbReference type="GO" id="GO:0004775">
    <property type="term" value="F:succinate-CoA ligase (ADP-forming) activity"/>
    <property type="evidence" value="ECO:0007669"/>
    <property type="project" value="TreeGrafter"/>
</dbReference>
<dbReference type="InterPro" id="IPR005811">
    <property type="entry name" value="SUCC_ACL_C"/>
</dbReference>
<dbReference type="PANTHER" id="PTHR11117">
    <property type="entry name" value="SUCCINYL-COA LIGASE SUBUNIT ALPHA"/>
    <property type="match status" value="1"/>
</dbReference>
<evidence type="ECO:0000256" key="1">
    <source>
        <dbReference type="SAM" id="MobiDB-lite"/>
    </source>
</evidence>
<dbReference type="SUPFAM" id="SSF52210">
    <property type="entry name" value="Succinyl-CoA synthetase domains"/>
    <property type="match status" value="2"/>
</dbReference>
<dbReference type="KEGG" id="sxn:IAG42_04885"/>
<protein>
    <submittedName>
        <fullName evidence="4">Transcriptional regulator</fullName>
    </submittedName>
</protein>
<proteinExistence type="predicted"/>
<organism evidence="4 5">
    <name type="scientific">Streptomyces xanthii</name>
    <dbReference type="NCBI Taxonomy" id="2768069"/>
    <lineage>
        <taxon>Bacteria</taxon>
        <taxon>Bacillati</taxon>
        <taxon>Actinomycetota</taxon>
        <taxon>Actinomycetes</taxon>
        <taxon>Kitasatosporales</taxon>
        <taxon>Streptomycetaceae</taxon>
        <taxon>Streptomyces</taxon>
    </lineage>
</organism>
<feature type="domain" description="ATP-citrate synthase/succinyl-CoA ligase C-terminal" evidence="2">
    <location>
        <begin position="349"/>
        <end position="503"/>
    </location>
</feature>
<dbReference type="InterPro" id="IPR003781">
    <property type="entry name" value="CoA-bd"/>
</dbReference>
<name>A0A7H1BIH6_9ACTN</name>
<evidence type="ECO:0000313" key="5">
    <source>
        <dbReference type="Proteomes" id="UP000516428"/>
    </source>
</evidence>
<gene>
    <name evidence="4" type="ORF">IAG42_04885</name>
</gene>
<dbReference type="AlphaFoldDB" id="A0A7H1BIH6"/>